<dbReference type="GO" id="GO:0000160">
    <property type="term" value="P:phosphorelay signal transduction system"/>
    <property type="evidence" value="ECO:0007669"/>
    <property type="project" value="UniProtKB-KW"/>
</dbReference>
<evidence type="ECO:0000313" key="15">
    <source>
        <dbReference type="Proteomes" id="UP000292274"/>
    </source>
</evidence>
<feature type="compositionally biased region" description="Low complexity" evidence="10">
    <location>
        <begin position="701"/>
        <end position="718"/>
    </location>
</feature>
<feature type="transmembrane region" description="Helical" evidence="11">
    <location>
        <begin position="297"/>
        <end position="319"/>
    </location>
</feature>
<dbReference type="PANTHER" id="PTHR45436:SF5">
    <property type="entry name" value="SENSOR HISTIDINE KINASE TRCS"/>
    <property type="match status" value="1"/>
</dbReference>
<evidence type="ECO:0000256" key="2">
    <source>
        <dbReference type="ARBA" id="ARBA00004370"/>
    </source>
</evidence>
<evidence type="ECO:0000256" key="10">
    <source>
        <dbReference type="SAM" id="MobiDB-lite"/>
    </source>
</evidence>
<keyword evidence="4" id="KW-0597">Phosphoprotein</keyword>
<dbReference type="Pfam" id="PF02518">
    <property type="entry name" value="HATPase_c"/>
    <property type="match status" value="1"/>
</dbReference>
<dbReference type="AlphaFoldDB" id="A0A4R0GTL9"/>
<comment type="subcellular location">
    <subcellularLocation>
        <location evidence="2">Membrane</location>
    </subcellularLocation>
</comment>
<evidence type="ECO:0000256" key="1">
    <source>
        <dbReference type="ARBA" id="ARBA00000085"/>
    </source>
</evidence>
<organism evidence="14 15">
    <name type="scientific">Micromonospora zingiberis</name>
    <dbReference type="NCBI Taxonomy" id="2053011"/>
    <lineage>
        <taxon>Bacteria</taxon>
        <taxon>Bacillati</taxon>
        <taxon>Actinomycetota</taxon>
        <taxon>Actinomycetes</taxon>
        <taxon>Micromonosporales</taxon>
        <taxon>Micromonosporaceae</taxon>
        <taxon>Micromonospora</taxon>
    </lineage>
</organism>
<dbReference type="Pfam" id="PF08376">
    <property type="entry name" value="NIT"/>
    <property type="match status" value="1"/>
</dbReference>
<dbReference type="InterPro" id="IPR013587">
    <property type="entry name" value="Nitrate/nitrite_sensing"/>
</dbReference>
<evidence type="ECO:0000256" key="7">
    <source>
        <dbReference type="ARBA" id="ARBA00022777"/>
    </source>
</evidence>
<keyword evidence="9" id="KW-0902">Two-component regulatory system</keyword>
<dbReference type="Gene3D" id="3.30.565.10">
    <property type="entry name" value="Histidine kinase-like ATPase, C-terminal domain"/>
    <property type="match status" value="1"/>
</dbReference>
<keyword evidence="5" id="KW-0808">Transferase</keyword>
<evidence type="ECO:0000256" key="5">
    <source>
        <dbReference type="ARBA" id="ARBA00022679"/>
    </source>
</evidence>
<protein>
    <recommendedName>
        <fullName evidence="3">histidine kinase</fullName>
        <ecNumber evidence="3">2.7.13.3</ecNumber>
    </recommendedName>
</protein>
<dbReference type="PANTHER" id="PTHR45436">
    <property type="entry name" value="SENSOR HISTIDINE KINASE YKOH"/>
    <property type="match status" value="1"/>
</dbReference>
<comment type="catalytic activity">
    <reaction evidence="1">
        <text>ATP + protein L-histidine = ADP + protein N-phospho-L-histidine.</text>
        <dbReference type="EC" id="2.7.13.3"/>
    </reaction>
</comment>
<evidence type="ECO:0000256" key="3">
    <source>
        <dbReference type="ARBA" id="ARBA00012438"/>
    </source>
</evidence>
<keyword evidence="6 11" id="KW-0812">Transmembrane</keyword>
<feature type="region of interest" description="Disordered" evidence="10">
    <location>
        <begin position="698"/>
        <end position="773"/>
    </location>
</feature>
<comment type="caution">
    <text evidence="14">The sequence shown here is derived from an EMBL/GenBank/DDBJ whole genome shotgun (WGS) entry which is preliminary data.</text>
</comment>
<reference evidence="14 15" key="1">
    <citation type="submission" date="2019-02" db="EMBL/GenBank/DDBJ databases">
        <title>Jishengella sp. nov., isolated from a root of Zingiber montanum.</title>
        <authorList>
            <person name="Kuncharoen N."/>
            <person name="Kudo T."/>
            <person name="Masahiro Y."/>
            <person name="Ohkuma M."/>
            <person name="Tanasupawat S."/>
        </authorList>
    </citation>
    <scope>NUCLEOTIDE SEQUENCE [LARGE SCALE GENOMIC DNA]</scope>
    <source>
        <strain evidence="14 15">PLAI 1-1</strain>
    </source>
</reference>
<name>A0A4R0GTL9_9ACTN</name>
<dbReference type="OrthoDB" id="4349881at2"/>
<keyword evidence="8 11" id="KW-1133">Transmembrane helix</keyword>
<dbReference type="Proteomes" id="UP000292274">
    <property type="component" value="Unassembled WGS sequence"/>
</dbReference>
<evidence type="ECO:0000259" key="12">
    <source>
        <dbReference type="PROSITE" id="PS50109"/>
    </source>
</evidence>
<keyword evidence="15" id="KW-1185">Reference proteome</keyword>
<feature type="domain" description="Histidine kinase" evidence="12">
    <location>
        <begin position="508"/>
        <end position="613"/>
    </location>
</feature>
<dbReference type="CDD" id="cd06225">
    <property type="entry name" value="HAMP"/>
    <property type="match status" value="1"/>
</dbReference>
<sequence>MLLDRFRIRGKLTALVIIPLIGMFGLTLPVVAERVGVAQRAGDIETTITVASRVGSLLQHLQHERMLAFGLLLGQADRSELVQEIAEVDDMIVDLRADLGAELPRQVSTALDGLKQLAEVRAAALTGQADPAQILGAYGPRHIALIDSLRLSYDVDTQSSAGRQVLALDGILRMGEGLSTGGALTVLLAATPDPQLASLFVANNASLVTESQQVIGLLTPAQLELVNLEQAAVVARTSPEFLVQSALDPVGALADLTAEELFPAMSSMITLGQFVEKKLIADVTAEVRAEREAALSVAYWVTLLVLLVLIGVVALAVTIGRSVANPLTRLTRSADRVARVAESELTRVADDETDTAQPVRLDAVDVRARDEIGDLARAFERVQDTAARLVERQAASRRNVAQMFGHVGRRTQNLVGRQLALIDRLEREEANPERLESLYRLDHISSRLRRNAGSLVVLSGATGDDPHVAPVQLGDVVRLALGEIEDYTRVDVRFPPGIAAAPAVVGDLLLVLAELMENATVFSPPHTRVLVSGELAGDGVRVSVTDHGIGMTEARLADENSRLTRRERLDLAPTEVLGLFVVGRLARRHGWTVSLTATAGGGVTATVLVPLSDLVVGTPEPPGGAVVPFARTSRPGGGREPQPAIRRPAGGSPTPPGRALAVVTGSTRPVIESTSLPGFDPKLLTRATESIEVSGSWDAFATSPTTTTAAGSPPVTAPDQVPAGPSDSAPQVRQLAPPSAPPAPAGPLPGVRQRVPGASLPMSTPRIGPVDATSADPTAARALVEQFESGVRRAEQTRSEAGPAPISATAPVTARAPVRPTKLTRRVPGANLVVPPPRQAPAQNPGNPAEVRDLMNAFETGVARALRDVRPDHSSEEGKSR</sequence>
<feature type="transmembrane region" description="Helical" evidence="11">
    <location>
        <begin position="12"/>
        <end position="32"/>
    </location>
</feature>
<dbReference type="InterPro" id="IPR003594">
    <property type="entry name" value="HATPase_dom"/>
</dbReference>
<dbReference type="InterPro" id="IPR036890">
    <property type="entry name" value="HATPase_C_sf"/>
</dbReference>
<evidence type="ECO:0000256" key="8">
    <source>
        <dbReference type="ARBA" id="ARBA00022989"/>
    </source>
</evidence>
<dbReference type="RefSeq" id="WP_131301998.1">
    <property type="nucleotide sequence ID" value="NZ_SJJR01000003.1"/>
</dbReference>
<dbReference type="Gene3D" id="6.10.340.10">
    <property type="match status" value="1"/>
</dbReference>
<dbReference type="PROSITE" id="PS50885">
    <property type="entry name" value="HAMP"/>
    <property type="match status" value="1"/>
</dbReference>
<evidence type="ECO:0000256" key="6">
    <source>
        <dbReference type="ARBA" id="ARBA00022692"/>
    </source>
</evidence>
<evidence type="ECO:0000313" key="14">
    <source>
        <dbReference type="EMBL" id="TCB99041.1"/>
    </source>
</evidence>
<dbReference type="GO" id="GO:0005886">
    <property type="term" value="C:plasma membrane"/>
    <property type="evidence" value="ECO:0007669"/>
    <property type="project" value="TreeGrafter"/>
</dbReference>
<evidence type="ECO:0000256" key="11">
    <source>
        <dbReference type="SAM" id="Phobius"/>
    </source>
</evidence>
<keyword evidence="11" id="KW-0472">Membrane</keyword>
<dbReference type="PROSITE" id="PS50109">
    <property type="entry name" value="HIS_KIN"/>
    <property type="match status" value="1"/>
</dbReference>
<keyword evidence="7" id="KW-0418">Kinase</keyword>
<feature type="compositionally biased region" description="Pro residues" evidence="10">
    <location>
        <begin position="738"/>
        <end position="747"/>
    </location>
</feature>
<gene>
    <name evidence="14" type="ORF">E0H26_06445</name>
</gene>
<dbReference type="SMART" id="SM00387">
    <property type="entry name" value="HATPase_c"/>
    <property type="match status" value="1"/>
</dbReference>
<feature type="domain" description="HAMP" evidence="13">
    <location>
        <begin position="321"/>
        <end position="391"/>
    </location>
</feature>
<feature type="region of interest" description="Disordered" evidence="10">
    <location>
        <begin position="795"/>
        <end position="850"/>
    </location>
</feature>
<evidence type="ECO:0000259" key="13">
    <source>
        <dbReference type="PROSITE" id="PS50885"/>
    </source>
</evidence>
<accession>A0A4R0GTL9</accession>
<dbReference type="GO" id="GO:0004673">
    <property type="term" value="F:protein histidine kinase activity"/>
    <property type="evidence" value="ECO:0007669"/>
    <property type="project" value="UniProtKB-EC"/>
</dbReference>
<proteinExistence type="predicted"/>
<dbReference type="InterPro" id="IPR003660">
    <property type="entry name" value="HAMP_dom"/>
</dbReference>
<dbReference type="SUPFAM" id="SSF55874">
    <property type="entry name" value="ATPase domain of HSP90 chaperone/DNA topoisomerase II/histidine kinase"/>
    <property type="match status" value="1"/>
</dbReference>
<evidence type="ECO:0000256" key="4">
    <source>
        <dbReference type="ARBA" id="ARBA00022553"/>
    </source>
</evidence>
<dbReference type="InterPro" id="IPR005467">
    <property type="entry name" value="His_kinase_dom"/>
</dbReference>
<dbReference type="EC" id="2.7.13.3" evidence="3"/>
<feature type="region of interest" description="Disordered" evidence="10">
    <location>
        <begin position="620"/>
        <end position="658"/>
    </location>
</feature>
<dbReference type="Pfam" id="PF00672">
    <property type="entry name" value="HAMP"/>
    <property type="match status" value="1"/>
</dbReference>
<dbReference type="EMBL" id="SJJR01000003">
    <property type="protein sequence ID" value="TCB99041.1"/>
    <property type="molecule type" value="Genomic_DNA"/>
</dbReference>
<dbReference type="SMART" id="SM00304">
    <property type="entry name" value="HAMP"/>
    <property type="match status" value="1"/>
</dbReference>
<evidence type="ECO:0000256" key="9">
    <source>
        <dbReference type="ARBA" id="ARBA00023012"/>
    </source>
</evidence>
<dbReference type="InterPro" id="IPR050428">
    <property type="entry name" value="TCS_sensor_his_kinase"/>
</dbReference>